<proteinExistence type="predicted"/>
<dbReference type="AlphaFoldDB" id="A0A6N3HN28"/>
<dbReference type="InterPro" id="IPR025083">
    <property type="entry name" value="DUF3969"/>
</dbReference>
<dbReference type="EMBL" id="CACRUA010000068">
    <property type="protein sequence ID" value="VYU78267.1"/>
    <property type="molecule type" value="Genomic_DNA"/>
</dbReference>
<protein>
    <recommendedName>
        <fullName evidence="2">DUF3969 family protein</fullName>
    </recommendedName>
</protein>
<sequence>MKLIIEIDNDTYLQSYLSILSIGVLECLEKKLISYDDAMNILYFPGIIDKFEEIFPDLGNALHLGTELEDVAELIPEKLAQSICEIRKLNSKSIKFDASKKQHVFYKLI</sequence>
<evidence type="ECO:0000313" key="1">
    <source>
        <dbReference type="EMBL" id="VYU78267.1"/>
    </source>
</evidence>
<dbReference type="Pfam" id="PF13108">
    <property type="entry name" value="DUF3969"/>
    <property type="match status" value="1"/>
</dbReference>
<dbReference type="RefSeq" id="WP_009297841.1">
    <property type="nucleotide sequence ID" value="NZ_CACRUA010000068.1"/>
</dbReference>
<accession>A0A6N3HN28</accession>
<organism evidence="1">
    <name type="scientific">Clostridium symbiosum</name>
    <name type="common">Bacteroides symbiosus</name>
    <dbReference type="NCBI Taxonomy" id="1512"/>
    <lineage>
        <taxon>Bacteria</taxon>
        <taxon>Bacillati</taxon>
        <taxon>Bacillota</taxon>
        <taxon>Clostridia</taxon>
        <taxon>Lachnospirales</taxon>
        <taxon>Lachnospiraceae</taxon>
        <taxon>Otoolea</taxon>
    </lineage>
</organism>
<evidence type="ECO:0008006" key="2">
    <source>
        <dbReference type="Google" id="ProtNLM"/>
    </source>
</evidence>
<name>A0A6N3HN28_CLOSY</name>
<gene>
    <name evidence="1" type="ORF">CSLFYP84_04052</name>
</gene>
<reference evidence="1" key="1">
    <citation type="submission" date="2019-11" db="EMBL/GenBank/DDBJ databases">
        <authorList>
            <person name="Feng L."/>
        </authorList>
    </citation>
    <scope>NUCLEOTIDE SEQUENCE</scope>
    <source>
        <strain evidence="1">CsymbiosumLFYP84</strain>
    </source>
</reference>